<dbReference type="AlphaFoldDB" id="A0A6C0IQI5"/>
<name>A0A6C0IQI5_9ZZZZ</name>
<protein>
    <submittedName>
        <fullName evidence="1">Uncharacterized protein</fullName>
    </submittedName>
</protein>
<accession>A0A6C0IQI5</accession>
<organism evidence="1">
    <name type="scientific">viral metagenome</name>
    <dbReference type="NCBI Taxonomy" id="1070528"/>
    <lineage>
        <taxon>unclassified sequences</taxon>
        <taxon>metagenomes</taxon>
        <taxon>organismal metagenomes</taxon>
    </lineage>
</organism>
<evidence type="ECO:0000313" key="1">
    <source>
        <dbReference type="EMBL" id="QHT93783.1"/>
    </source>
</evidence>
<reference evidence="1" key="1">
    <citation type="journal article" date="2020" name="Nature">
        <title>Giant virus diversity and host interactions through global metagenomics.</title>
        <authorList>
            <person name="Schulz F."/>
            <person name="Roux S."/>
            <person name="Paez-Espino D."/>
            <person name="Jungbluth S."/>
            <person name="Walsh D.A."/>
            <person name="Denef V.J."/>
            <person name="McMahon K.D."/>
            <person name="Konstantinidis K.T."/>
            <person name="Eloe-Fadrosh E.A."/>
            <person name="Kyrpides N.C."/>
            <person name="Woyke T."/>
        </authorList>
    </citation>
    <scope>NUCLEOTIDE SEQUENCE</scope>
    <source>
        <strain evidence="1">GVMAG-M-3300024258-14</strain>
    </source>
</reference>
<dbReference type="EMBL" id="MN740210">
    <property type="protein sequence ID" value="QHT93783.1"/>
    <property type="molecule type" value="Genomic_DNA"/>
</dbReference>
<proteinExistence type="predicted"/>
<sequence>MNNQQDFFIYDYNNYNENSSIVRNKSKSNWNLRKTLQNQELELLKHKGPSQTPNTPHIFKSIHDDNYSSIGSCKSDLKNKYIENERFQGKLIAPSINVNLKLPRLA</sequence>